<evidence type="ECO:0000259" key="1">
    <source>
        <dbReference type="Pfam" id="PF08289"/>
    </source>
</evidence>
<evidence type="ECO:0000313" key="2">
    <source>
        <dbReference type="EMBL" id="QIS76447.1"/>
    </source>
</evidence>
<dbReference type="InterPro" id="IPR013188">
    <property type="entry name" value="Flu_matrix_M1_C"/>
</dbReference>
<organism evidence="2">
    <name type="scientific">Influenza B virus</name>
    <dbReference type="NCBI Taxonomy" id="11520"/>
    <lineage>
        <taxon>Viruses</taxon>
        <taxon>Riboviria</taxon>
        <taxon>Orthornavirae</taxon>
        <taxon>Negarnaviricota</taxon>
        <taxon>Polyploviricotina</taxon>
        <taxon>Insthoviricetes</taxon>
        <taxon>Articulavirales</taxon>
        <taxon>Orthomyxoviridae</taxon>
        <taxon>Betainfluenzavirus</taxon>
        <taxon>Betainfluenzavirus influenzae</taxon>
    </lineage>
</organism>
<dbReference type="EMBL" id="MT270007">
    <property type="protein sequence ID" value="QIS76447.1"/>
    <property type="molecule type" value="Viral_cRNA"/>
</dbReference>
<organismHost>
    <name type="scientific">Homo sapiens</name>
    <name type="common">Human</name>
    <dbReference type="NCBI Taxonomy" id="9606"/>
</organismHost>
<sequence length="34" mass="3595">LGASQKNGEGIAKDVMEVLKQSSMGNSALVKKYL</sequence>
<name>A0A6H0D246_9INFB</name>
<accession>A0A6H0D246</accession>
<feature type="domain" description="Influenza matrix M1 C-terminal" evidence="1">
    <location>
        <begin position="1"/>
        <end position="34"/>
    </location>
</feature>
<dbReference type="GO" id="GO:0003723">
    <property type="term" value="F:RNA binding"/>
    <property type="evidence" value="ECO:0007669"/>
    <property type="project" value="InterPro"/>
</dbReference>
<protein>
    <submittedName>
        <fullName evidence="2">Matrix protein 1</fullName>
    </submittedName>
</protein>
<gene>
    <name evidence="2" type="primary">M1</name>
</gene>
<dbReference type="Pfam" id="PF08289">
    <property type="entry name" value="Flu_M1_C"/>
    <property type="match status" value="1"/>
</dbReference>
<reference evidence="2" key="1">
    <citation type="submission" date="2020-03" db="EMBL/GenBank/DDBJ databases">
        <title>Whole genome assembly of Influenza A virus.</title>
        <authorList>
            <person name="Tan G."/>
            <person name="Pickett B."/>
            <person name="Fedorova N."/>
            <person name="Amedeo P."/>
            <person name="Hu L."/>
            <person name="Christensen J."/>
            <person name="Miller J."/>
            <person name="Durbin A."/>
            <person name="Williams T."/>
            <person name="Arumemi F."/>
            <person name="Cadiz C."/>
            <person name="Bueno J."/>
            <person name="Milton D."/>
        </authorList>
    </citation>
    <scope>NUCLEOTIDE SEQUENCE</scope>
    <source>
        <strain evidence="2">B/Maryland/314_1/2013</strain>
    </source>
</reference>
<proteinExistence type="predicted"/>
<feature type="non-terminal residue" evidence="2">
    <location>
        <position position="1"/>
    </location>
</feature>
<dbReference type="GO" id="GO:0005198">
    <property type="term" value="F:structural molecule activity"/>
    <property type="evidence" value="ECO:0007669"/>
    <property type="project" value="InterPro"/>
</dbReference>